<dbReference type="EMBL" id="SIHO01000004">
    <property type="protein sequence ID" value="TFU00376.1"/>
    <property type="molecule type" value="Genomic_DNA"/>
</dbReference>
<dbReference type="GO" id="GO:0001216">
    <property type="term" value="F:DNA-binding transcription activator activity"/>
    <property type="evidence" value="ECO:0007669"/>
    <property type="project" value="InterPro"/>
</dbReference>
<keyword evidence="6 9" id="KW-0731">Sigma factor</keyword>
<evidence type="ECO:0000256" key="7">
    <source>
        <dbReference type="ARBA" id="ARBA00023125"/>
    </source>
</evidence>
<dbReference type="AlphaFoldDB" id="A0A4Y9EJJ7"/>
<dbReference type="Pfam" id="PF04963">
    <property type="entry name" value="Sigma54_CBD"/>
    <property type="match status" value="1"/>
</dbReference>
<dbReference type="NCBIfam" id="NF004596">
    <property type="entry name" value="PRK05932.1-3"/>
    <property type="match status" value="1"/>
</dbReference>
<accession>A0A4Y9EJJ7</accession>
<evidence type="ECO:0000259" key="12">
    <source>
        <dbReference type="Pfam" id="PF04963"/>
    </source>
</evidence>
<keyword evidence="4 9" id="KW-0548">Nucleotidyltransferase</keyword>
<evidence type="ECO:0000259" key="11">
    <source>
        <dbReference type="Pfam" id="PF04552"/>
    </source>
</evidence>
<reference evidence="13 14" key="1">
    <citation type="submission" date="2019-02" db="EMBL/GenBank/DDBJ databases">
        <title>Polymorphobacter sp. isolated from the lake at the Tibet of China.</title>
        <authorList>
            <person name="Li A."/>
        </authorList>
    </citation>
    <scope>NUCLEOTIDE SEQUENCE [LARGE SCALE GENOMIC DNA]</scope>
    <source>
        <strain evidence="13 14">DJ1R-1</strain>
    </source>
</reference>
<evidence type="ECO:0000256" key="4">
    <source>
        <dbReference type="ARBA" id="ARBA00022695"/>
    </source>
</evidence>
<proteinExistence type="inferred from homology"/>
<evidence type="ECO:0000256" key="5">
    <source>
        <dbReference type="ARBA" id="ARBA00023015"/>
    </source>
</evidence>
<dbReference type="GO" id="GO:0003677">
    <property type="term" value="F:DNA binding"/>
    <property type="evidence" value="ECO:0007669"/>
    <property type="project" value="UniProtKB-KW"/>
</dbReference>
<evidence type="ECO:0000313" key="13">
    <source>
        <dbReference type="EMBL" id="TFU00376.1"/>
    </source>
</evidence>
<comment type="function">
    <text evidence="9">Sigma factors are initiation factors that promote the attachment of RNA polymerase to specific initiation sites and are then released.</text>
</comment>
<keyword evidence="7 9" id="KW-0238">DNA-binding</keyword>
<dbReference type="PANTHER" id="PTHR32248">
    <property type="entry name" value="RNA POLYMERASE SIGMA-54 FACTOR"/>
    <property type="match status" value="1"/>
</dbReference>
<gene>
    <name evidence="13" type="primary">rpoN</name>
    <name evidence="13" type="ORF">EUV02_15105</name>
</gene>
<dbReference type="PIRSF" id="PIRSF000774">
    <property type="entry name" value="RpoN"/>
    <property type="match status" value="1"/>
</dbReference>
<dbReference type="NCBIfam" id="TIGR02395">
    <property type="entry name" value="rpoN_sigma"/>
    <property type="match status" value="1"/>
</dbReference>
<dbReference type="InterPro" id="IPR000394">
    <property type="entry name" value="RNA_pol_sigma_54"/>
</dbReference>
<dbReference type="GO" id="GO:0016987">
    <property type="term" value="F:sigma factor activity"/>
    <property type="evidence" value="ECO:0007669"/>
    <property type="project" value="UniProtKB-KW"/>
</dbReference>
<dbReference type="PRINTS" id="PR00045">
    <property type="entry name" value="SIGMA54FCT"/>
</dbReference>
<dbReference type="PROSITE" id="PS50044">
    <property type="entry name" value="SIGMA54_3"/>
    <property type="match status" value="1"/>
</dbReference>
<dbReference type="GO" id="GO:0016779">
    <property type="term" value="F:nucleotidyltransferase activity"/>
    <property type="evidence" value="ECO:0007669"/>
    <property type="project" value="UniProtKB-KW"/>
</dbReference>
<dbReference type="Gene3D" id="1.10.10.1330">
    <property type="entry name" value="RNA polymerase sigma-54 factor, core-binding domain"/>
    <property type="match status" value="1"/>
</dbReference>
<dbReference type="InterPro" id="IPR007046">
    <property type="entry name" value="RNA_pol_sigma_54_core-bd"/>
</dbReference>
<sequence length="516" mass="55687">MAIGPRLDLRQSLQLVMTPQLQQAIKLLALNNMELEAYLGTELDSNPLLASSGSEDGGDAGEDFAAGDREGDGEGDGGDFEPATADVLMTGADANIDAPLDVDYASETFHHDGPTDTASYDGSGPAPDSGLSATGSTSGGETSDFDQFAAAEPSLLDFLLEQAGAVFDGVELVIARHVIDQIDEAGYLTVPLDDIADRLDADIAVVEAVLARVQMFEPTGVGARNLRECLMLQAREADRLDPAMQAMLDNLDILARGDKVTLRRLCGVDAEDLDDMIRELRRYNPKPGLRYGGERSQPVVPDIFVSRLASGGWGVELNTATLPRVLVDRGYYTELSHSSGRTPEAERAARNYLSECLISATWLVKALDQRARTIIKVTSELVRQQEAFFEHGVHHLKPLTLRNVAEAIGMHESTVSRVTSNKYLSCDRGLFELKYFFTAGIASSDGGEAVSGLAVKDRIARLIAAETANNILSDDRLVDVLNAEGFNIARRTVTKYREALGLGSSVARRRAKKLDG</sequence>
<dbReference type="PROSITE" id="PS00717">
    <property type="entry name" value="SIGMA54_1"/>
    <property type="match status" value="1"/>
</dbReference>
<keyword evidence="14" id="KW-1185">Reference proteome</keyword>
<dbReference type="InterPro" id="IPR007634">
    <property type="entry name" value="RNA_pol_sigma_54_DNA-bd"/>
</dbReference>
<dbReference type="GO" id="GO:0000428">
    <property type="term" value="C:DNA-directed RNA polymerase complex"/>
    <property type="evidence" value="ECO:0007669"/>
    <property type="project" value="UniProtKB-KW"/>
</dbReference>
<dbReference type="Pfam" id="PF00309">
    <property type="entry name" value="Sigma54_AID"/>
    <property type="match status" value="1"/>
</dbReference>
<evidence type="ECO:0000256" key="2">
    <source>
        <dbReference type="ARBA" id="ARBA00022478"/>
    </source>
</evidence>
<keyword evidence="2 9" id="KW-0240">DNA-directed RNA polymerase</keyword>
<feature type="domain" description="RNA polymerase sigma factor 54 DNA-binding" evidence="11">
    <location>
        <begin position="351"/>
        <end position="510"/>
    </location>
</feature>
<dbReference type="Proteomes" id="UP000297737">
    <property type="component" value="Unassembled WGS sequence"/>
</dbReference>
<dbReference type="InterPro" id="IPR038709">
    <property type="entry name" value="RpoN_core-bd_sf"/>
</dbReference>
<evidence type="ECO:0000256" key="9">
    <source>
        <dbReference type="PIRNR" id="PIRNR000774"/>
    </source>
</evidence>
<organism evidence="13 14">
    <name type="scientific">Glacieibacterium arshaanense</name>
    <dbReference type="NCBI Taxonomy" id="2511025"/>
    <lineage>
        <taxon>Bacteria</taxon>
        <taxon>Pseudomonadati</taxon>
        <taxon>Pseudomonadota</taxon>
        <taxon>Alphaproteobacteria</taxon>
        <taxon>Sphingomonadales</taxon>
        <taxon>Sphingosinicellaceae</taxon>
        <taxon>Glacieibacterium</taxon>
    </lineage>
</organism>
<comment type="caution">
    <text evidence="13">The sequence shown here is derived from an EMBL/GenBank/DDBJ whole genome shotgun (WGS) entry which is preliminary data.</text>
</comment>
<evidence type="ECO:0000256" key="10">
    <source>
        <dbReference type="SAM" id="MobiDB-lite"/>
    </source>
</evidence>
<dbReference type="PROSITE" id="PS00718">
    <property type="entry name" value="SIGMA54_2"/>
    <property type="match status" value="1"/>
</dbReference>
<dbReference type="OrthoDB" id="9814402at2"/>
<keyword evidence="8 9" id="KW-0804">Transcription</keyword>
<dbReference type="PANTHER" id="PTHR32248:SF4">
    <property type="entry name" value="RNA POLYMERASE SIGMA-54 FACTOR"/>
    <property type="match status" value="1"/>
</dbReference>
<evidence type="ECO:0000256" key="8">
    <source>
        <dbReference type="ARBA" id="ARBA00023163"/>
    </source>
</evidence>
<evidence type="ECO:0000256" key="3">
    <source>
        <dbReference type="ARBA" id="ARBA00022679"/>
    </source>
</evidence>
<comment type="similarity">
    <text evidence="1 9">Belongs to the sigma-54 factor family.</text>
</comment>
<feature type="region of interest" description="Disordered" evidence="10">
    <location>
        <begin position="45"/>
        <end position="83"/>
    </location>
</feature>
<dbReference type="Gene3D" id="1.10.10.60">
    <property type="entry name" value="Homeodomain-like"/>
    <property type="match status" value="1"/>
</dbReference>
<name>A0A4Y9EJJ7_9SPHN</name>
<evidence type="ECO:0000313" key="14">
    <source>
        <dbReference type="Proteomes" id="UP000297737"/>
    </source>
</evidence>
<evidence type="ECO:0000256" key="6">
    <source>
        <dbReference type="ARBA" id="ARBA00023082"/>
    </source>
</evidence>
<dbReference type="NCBIfam" id="NF009118">
    <property type="entry name" value="PRK12469.1"/>
    <property type="match status" value="1"/>
</dbReference>
<keyword evidence="5 9" id="KW-0805">Transcription regulation</keyword>
<evidence type="ECO:0000256" key="1">
    <source>
        <dbReference type="ARBA" id="ARBA00008798"/>
    </source>
</evidence>
<feature type="region of interest" description="Disordered" evidence="10">
    <location>
        <begin position="106"/>
        <end position="144"/>
    </location>
</feature>
<feature type="compositionally biased region" description="Low complexity" evidence="10">
    <location>
        <begin position="129"/>
        <end position="142"/>
    </location>
</feature>
<dbReference type="RefSeq" id="WP_135247144.1">
    <property type="nucleotide sequence ID" value="NZ_SIHO01000004.1"/>
</dbReference>
<protein>
    <recommendedName>
        <fullName evidence="9">RNA polymerase sigma-54 factor</fullName>
    </recommendedName>
</protein>
<feature type="domain" description="RNA polymerase sigma factor 54 core-binding" evidence="12">
    <location>
        <begin position="145"/>
        <end position="331"/>
    </location>
</feature>
<dbReference type="GO" id="GO:0006352">
    <property type="term" value="P:DNA-templated transcription initiation"/>
    <property type="evidence" value="ECO:0007669"/>
    <property type="project" value="InterPro"/>
</dbReference>
<dbReference type="Pfam" id="PF04552">
    <property type="entry name" value="Sigma54_DBD"/>
    <property type="match status" value="1"/>
</dbReference>
<keyword evidence="3 9" id="KW-0808">Transferase</keyword>